<dbReference type="InterPro" id="IPR004117">
    <property type="entry name" value="7tm6_olfct_rcpt"/>
</dbReference>
<reference evidence="12" key="1">
    <citation type="submission" date="2025-08" db="UniProtKB">
        <authorList>
            <consortium name="RefSeq"/>
        </authorList>
    </citation>
    <scope>IDENTIFICATION</scope>
    <source>
        <tissue evidence="12">Whole body</tissue>
    </source>
</reference>
<keyword evidence="4 10" id="KW-0812">Transmembrane</keyword>
<proteinExistence type="predicted"/>
<dbReference type="GeneID" id="108630004"/>
<keyword evidence="7 10" id="KW-0472">Membrane</keyword>
<evidence type="ECO:0000256" key="2">
    <source>
        <dbReference type="ARBA" id="ARBA00022475"/>
    </source>
</evidence>
<evidence type="ECO:0000256" key="8">
    <source>
        <dbReference type="ARBA" id="ARBA00023170"/>
    </source>
</evidence>
<feature type="transmembrane region" description="Helical" evidence="10">
    <location>
        <begin position="374"/>
        <end position="393"/>
    </location>
</feature>
<evidence type="ECO:0000256" key="4">
    <source>
        <dbReference type="ARBA" id="ARBA00022692"/>
    </source>
</evidence>
<gene>
    <name evidence="12" type="primary">LOC108630004</name>
</gene>
<name>A0AAJ7WFK3_9HYME</name>
<evidence type="ECO:0000313" key="12">
    <source>
        <dbReference type="RefSeq" id="XP_026673555.1"/>
    </source>
</evidence>
<feature type="transmembrane region" description="Helical" evidence="10">
    <location>
        <begin position="49"/>
        <end position="71"/>
    </location>
</feature>
<evidence type="ECO:0000256" key="9">
    <source>
        <dbReference type="ARBA" id="ARBA00023224"/>
    </source>
</evidence>
<evidence type="ECO:0000256" key="1">
    <source>
        <dbReference type="ARBA" id="ARBA00004651"/>
    </source>
</evidence>
<dbReference type="GO" id="GO:0007165">
    <property type="term" value="P:signal transduction"/>
    <property type="evidence" value="ECO:0007669"/>
    <property type="project" value="UniProtKB-KW"/>
</dbReference>
<keyword evidence="2" id="KW-1003">Cell membrane</keyword>
<keyword evidence="8" id="KW-0675">Receptor</keyword>
<keyword evidence="9" id="KW-0807">Transducer</keyword>
<feature type="transmembrane region" description="Helical" evidence="10">
    <location>
        <begin position="196"/>
        <end position="215"/>
    </location>
</feature>
<comment type="subcellular location">
    <subcellularLocation>
        <location evidence="1">Cell membrane</location>
        <topology evidence="1">Multi-pass membrane protein</topology>
    </subcellularLocation>
</comment>
<evidence type="ECO:0000256" key="5">
    <source>
        <dbReference type="ARBA" id="ARBA00022725"/>
    </source>
</evidence>
<evidence type="ECO:0000256" key="10">
    <source>
        <dbReference type="SAM" id="Phobius"/>
    </source>
</evidence>
<feature type="transmembrane region" description="Helical" evidence="10">
    <location>
        <begin position="474"/>
        <end position="491"/>
    </location>
</feature>
<dbReference type="Proteomes" id="UP000694925">
    <property type="component" value="Unplaced"/>
</dbReference>
<keyword evidence="11" id="KW-1185">Reference proteome</keyword>
<protein>
    <submittedName>
        <fullName evidence="12">Uncharacterized protein LOC108630004</fullName>
    </submittedName>
</protein>
<dbReference type="PANTHER" id="PTHR21137:SF35">
    <property type="entry name" value="ODORANT RECEPTOR 19A-RELATED"/>
    <property type="match status" value="1"/>
</dbReference>
<dbReference type="Pfam" id="PF02949">
    <property type="entry name" value="7tm_6"/>
    <property type="match status" value="2"/>
</dbReference>
<dbReference type="GO" id="GO:0004984">
    <property type="term" value="F:olfactory receptor activity"/>
    <property type="evidence" value="ECO:0007669"/>
    <property type="project" value="InterPro"/>
</dbReference>
<dbReference type="GO" id="GO:0005549">
    <property type="term" value="F:odorant binding"/>
    <property type="evidence" value="ECO:0007669"/>
    <property type="project" value="InterPro"/>
</dbReference>
<keyword evidence="3" id="KW-0716">Sensory transduction</keyword>
<accession>A0AAJ7WFK3</accession>
<dbReference type="PANTHER" id="PTHR21137">
    <property type="entry name" value="ODORANT RECEPTOR"/>
    <property type="match status" value="1"/>
</dbReference>
<keyword evidence="5" id="KW-0552">Olfaction</keyword>
<organism evidence="11 12">
    <name type="scientific">Ceratina calcarata</name>
    <dbReference type="NCBI Taxonomy" id="156304"/>
    <lineage>
        <taxon>Eukaryota</taxon>
        <taxon>Metazoa</taxon>
        <taxon>Ecdysozoa</taxon>
        <taxon>Arthropoda</taxon>
        <taxon>Hexapoda</taxon>
        <taxon>Insecta</taxon>
        <taxon>Pterygota</taxon>
        <taxon>Neoptera</taxon>
        <taxon>Endopterygota</taxon>
        <taxon>Hymenoptera</taxon>
        <taxon>Apocrita</taxon>
        <taxon>Aculeata</taxon>
        <taxon>Apoidea</taxon>
        <taxon>Anthophila</taxon>
        <taxon>Apidae</taxon>
        <taxon>Ceratina</taxon>
        <taxon>Zadontomerus</taxon>
    </lineage>
</organism>
<feature type="transmembrane region" description="Helical" evidence="10">
    <location>
        <begin position="612"/>
        <end position="634"/>
    </location>
</feature>
<feature type="transmembrane region" description="Helical" evidence="10">
    <location>
        <begin position="524"/>
        <end position="549"/>
    </location>
</feature>
<dbReference type="RefSeq" id="XP_026673555.1">
    <property type="nucleotide sequence ID" value="XM_026817754.1"/>
</dbReference>
<dbReference type="AlphaFoldDB" id="A0AAJ7WFK3"/>
<feature type="transmembrane region" description="Helical" evidence="10">
    <location>
        <begin position="145"/>
        <end position="163"/>
    </location>
</feature>
<sequence>MFGTKTGNVDNFQERADISNAFELPYYESLGHYLTRLGVNPFQDDRESILRLIPLVLFWFTGITPLYITIWDTMRKKDYDRMFEDSPQALTAVISLVKLLNVYSNKSRFQYLFNYIIRGRKLMRTDVERKVLNDISKDGTLLADIYRRCLLLAMTLFIFLPLFNPIMDVLVPLNETRPRQHLFHVNYVFMDEMEHFFIAFVHLGVIAVLTVVVIISIDSLYIIIIHHACGMFAACGYIIQNVTEKMEENNFTGTYEEYNRCIDIHYEALQFYDVLYSCCRNSYLIQMGLNNSVLEVANIYSHLSKVNITKYVHQNINQCQQNEVIANLYRYIICSDFQENDGIVTAFELPFYKTLGDYMTLIGVNPFQDNKVSLARLIPLVVFCFTGFTPMYIRLWQTFRNRDFDGLFEDAPQALTALISIVKVLNVYSNKSRFQYLFNYIIRGRELMKSPLEMSVLDKVTNDGTTLATIYRKCLWFTVTLFIFLSMYNPIVDVIAPLNETRPRQHLFHVNYLFLDEMENFWPVFVHLSMVAYATVIIIVTIDSLYIIVIYHACGMFAACGRLVQNATEDTVENQGGTIDANGYKEYNRCINVHYEALQFYDVLDICCRNSYLIQMGINMIVVSTTAVELVMFFDRPADVVRLACYLAAQLFHLYMISLPGQRLLEQSVQVVDKVWFSRWYEIPVRAQKMLILMVLRANRPCILTAAGLYQMTIESFGITVKACMSYFTMFLSVRD</sequence>
<evidence type="ECO:0000256" key="7">
    <source>
        <dbReference type="ARBA" id="ARBA00023136"/>
    </source>
</evidence>
<keyword evidence="6 10" id="KW-1133">Transmembrane helix</keyword>
<evidence type="ECO:0000256" key="6">
    <source>
        <dbReference type="ARBA" id="ARBA00022989"/>
    </source>
</evidence>
<evidence type="ECO:0000313" key="11">
    <source>
        <dbReference type="Proteomes" id="UP000694925"/>
    </source>
</evidence>
<dbReference type="KEGG" id="ccal:108630004"/>
<dbReference type="GO" id="GO:0005886">
    <property type="term" value="C:plasma membrane"/>
    <property type="evidence" value="ECO:0007669"/>
    <property type="project" value="UniProtKB-SubCell"/>
</dbReference>
<evidence type="ECO:0000256" key="3">
    <source>
        <dbReference type="ARBA" id="ARBA00022606"/>
    </source>
</evidence>